<dbReference type="CDD" id="cd23992">
    <property type="entry name" value="PBP_GOBP"/>
    <property type="match status" value="1"/>
</dbReference>
<dbReference type="InterPro" id="IPR006170">
    <property type="entry name" value="PBP/GOBP"/>
</dbReference>
<protein>
    <submittedName>
        <fullName evidence="2">Odorant binding protein 4</fullName>
    </submittedName>
</protein>
<dbReference type="PANTHER" id="PTHR21364">
    <property type="entry name" value="GENERAL ODORANT-BINDING PROTEIN 19A"/>
    <property type="match status" value="1"/>
</dbReference>
<keyword evidence="1" id="KW-0732">Signal</keyword>
<evidence type="ECO:0000313" key="2">
    <source>
        <dbReference type="EMBL" id="QLQ34535.1"/>
    </source>
</evidence>
<dbReference type="EMBL" id="MN832703">
    <property type="protein sequence ID" value="QLQ34535.1"/>
    <property type="molecule type" value="mRNA"/>
</dbReference>
<dbReference type="Gene3D" id="1.10.238.20">
    <property type="entry name" value="Pheromone/general odorant binding protein domain"/>
    <property type="match status" value="1"/>
</dbReference>
<proteinExistence type="evidence at transcript level"/>
<dbReference type="Pfam" id="PF01395">
    <property type="entry name" value="PBP_GOBP"/>
    <property type="match status" value="1"/>
</dbReference>
<dbReference type="SUPFAM" id="SSF47565">
    <property type="entry name" value="Insect pheromone/odorant-binding proteins"/>
    <property type="match status" value="1"/>
</dbReference>
<dbReference type="InterPro" id="IPR036728">
    <property type="entry name" value="PBP_GOBP_sf"/>
</dbReference>
<dbReference type="PANTHER" id="PTHR21364:SF2">
    <property type="entry name" value="GENERAL ODORANT-BINDING PROTEIN 19A"/>
    <property type="match status" value="1"/>
</dbReference>
<reference evidence="2" key="1">
    <citation type="submission" date="2019-12" db="EMBL/GenBank/DDBJ databases">
        <authorList>
            <person name="Zhang J."/>
        </authorList>
    </citation>
    <scope>NUCLEOTIDE SEQUENCE</scope>
    <source>
        <tissue evidence="2">Antenna</tissue>
    </source>
</reference>
<dbReference type="AlphaFoldDB" id="A0A7D6LM57"/>
<feature type="chain" id="PRO_5028474211" evidence="1">
    <location>
        <begin position="20"/>
        <end position="146"/>
    </location>
</feature>
<feature type="signal peptide" evidence="1">
    <location>
        <begin position="1"/>
        <end position="19"/>
    </location>
</feature>
<dbReference type="GO" id="GO:0005549">
    <property type="term" value="F:odorant binding"/>
    <property type="evidence" value="ECO:0007669"/>
    <property type="project" value="InterPro"/>
</dbReference>
<organism evidence="2">
    <name type="scientific">Callosobruchus chinensis</name>
    <name type="common">Pulse beetle</name>
    <name type="synonym">Pachymerus chinensis</name>
    <dbReference type="NCBI Taxonomy" id="146774"/>
    <lineage>
        <taxon>Eukaryota</taxon>
        <taxon>Metazoa</taxon>
        <taxon>Ecdysozoa</taxon>
        <taxon>Arthropoda</taxon>
        <taxon>Hexapoda</taxon>
        <taxon>Insecta</taxon>
        <taxon>Pterygota</taxon>
        <taxon>Neoptera</taxon>
        <taxon>Endopterygota</taxon>
        <taxon>Coleoptera</taxon>
        <taxon>Polyphaga</taxon>
        <taxon>Cucujiformia</taxon>
        <taxon>Chrysomeloidea</taxon>
        <taxon>Chrysomelidae</taxon>
        <taxon>Bruchinae</taxon>
        <taxon>Bruchini</taxon>
        <taxon>Callosobruchus</taxon>
    </lineage>
</organism>
<dbReference type="SMART" id="SM00708">
    <property type="entry name" value="PhBP"/>
    <property type="match status" value="1"/>
</dbReference>
<sequence>MKCLLLLLCIFLITHRISSLTEKQFNATKKLVRNTCQNKSKATSEAIDAMRKGNFNQDKNAQCYIHCILNTYNLLNKELIFDWEGGVRTLKENAPESIADPGAVSIQNCKDAVKTRSDKCIAATEVAKCLHDDNPTILYFYSIFLY</sequence>
<evidence type="ECO:0000256" key="1">
    <source>
        <dbReference type="SAM" id="SignalP"/>
    </source>
</evidence>
<name>A0A7D6LM57_CALCS</name>
<accession>A0A7D6LM57</accession>